<dbReference type="InterPro" id="IPR000326">
    <property type="entry name" value="PAP2/HPO"/>
</dbReference>
<gene>
    <name evidence="3" type="ORF">AWB80_04456</name>
</gene>
<organism evidence="3 4">
    <name type="scientific">Caballeronia pedi</name>
    <dbReference type="NCBI Taxonomy" id="1777141"/>
    <lineage>
        <taxon>Bacteria</taxon>
        <taxon>Pseudomonadati</taxon>
        <taxon>Pseudomonadota</taxon>
        <taxon>Betaproteobacteria</taxon>
        <taxon>Burkholderiales</taxon>
        <taxon>Burkholderiaceae</taxon>
        <taxon>Caballeronia</taxon>
    </lineage>
</organism>
<feature type="transmembrane region" description="Helical" evidence="1">
    <location>
        <begin position="134"/>
        <end position="153"/>
    </location>
</feature>
<comment type="caution">
    <text evidence="3">The sequence shown here is derived from an EMBL/GenBank/DDBJ whole genome shotgun (WGS) entry which is preliminary data.</text>
</comment>
<dbReference type="SUPFAM" id="SSF48317">
    <property type="entry name" value="Acid phosphatase/Vanadium-dependent haloperoxidase"/>
    <property type="match status" value="1"/>
</dbReference>
<reference evidence="3" key="1">
    <citation type="submission" date="2016-01" db="EMBL/GenBank/DDBJ databases">
        <authorList>
            <person name="Peeters C."/>
        </authorList>
    </citation>
    <scope>NUCLEOTIDE SEQUENCE [LARGE SCALE GENOMIC DNA]</scope>
    <source>
        <strain evidence="3">LMG 29323</strain>
    </source>
</reference>
<dbReference type="CDD" id="cd01610">
    <property type="entry name" value="PAP2_like"/>
    <property type="match status" value="1"/>
</dbReference>
<evidence type="ECO:0000259" key="2">
    <source>
        <dbReference type="Pfam" id="PF01569"/>
    </source>
</evidence>
<dbReference type="STRING" id="1777141.AWB80_04456"/>
<accession>A0A158C1U9</accession>
<dbReference type="RefSeq" id="WP_061176843.1">
    <property type="nucleotide sequence ID" value="NZ_FCOE02000015.1"/>
</dbReference>
<keyword evidence="1" id="KW-1133">Transmembrane helix</keyword>
<evidence type="ECO:0000313" key="4">
    <source>
        <dbReference type="Proteomes" id="UP000054911"/>
    </source>
</evidence>
<evidence type="ECO:0000256" key="1">
    <source>
        <dbReference type="SAM" id="Phobius"/>
    </source>
</evidence>
<dbReference type="OrthoDB" id="8590768at2"/>
<keyword evidence="1" id="KW-0812">Transmembrane</keyword>
<dbReference type="Proteomes" id="UP000054911">
    <property type="component" value="Unassembled WGS sequence"/>
</dbReference>
<keyword evidence="4" id="KW-1185">Reference proteome</keyword>
<feature type="domain" description="Phosphatidic acid phosphatase type 2/haloperoxidase" evidence="2">
    <location>
        <begin position="75"/>
        <end position="154"/>
    </location>
</feature>
<dbReference type="Pfam" id="PF01569">
    <property type="entry name" value="PAP2"/>
    <property type="match status" value="1"/>
</dbReference>
<feature type="transmembrane region" description="Helical" evidence="1">
    <location>
        <begin position="104"/>
        <end position="122"/>
    </location>
</feature>
<feature type="transmembrane region" description="Helical" evidence="1">
    <location>
        <begin position="12"/>
        <end position="35"/>
    </location>
</feature>
<evidence type="ECO:0000313" key="3">
    <source>
        <dbReference type="EMBL" id="SAK76293.1"/>
    </source>
</evidence>
<sequence>MTVDLPISAWISITALGSVGVMGPAALIVAAWLALGYRWKYALAWLALLGAASGLVALSKIAFIGWGIGVRHLDFTGISGHALMSTAVLPVAIFVALLPARSAFRAAGVAIGLLVGVWVGVSRVVLDAHSVSEVVAGCALGAVVALAFVWIAWRAESGKLAATPVAASLAAVLVALHGVPVPTQRWITEIALGLSGHERPYVRASWKAKTYRVPERRTEVQSEERAAA</sequence>
<proteinExistence type="predicted"/>
<dbReference type="EMBL" id="FCOE02000015">
    <property type="protein sequence ID" value="SAK76293.1"/>
    <property type="molecule type" value="Genomic_DNA"/>
</dbReference>
<protein>
    <submittedName>
        <fullName evidence="3">PAP2 family protein</fullName>
    </submittedName>
</protein>
<feature type="transmembrane region" description="Helical" evidence="1">
    <location>
        <begin position="78"/>
        <end position="97"/>
    </location>
</feature>
<dbReference type="AlphaFoldDB" id="A0A158C1U9"/>
<feature type="transmembrane region" description="Helical" evidence="1">
    <location>
        <begin position="42"/>
        <end position="66"/>
    </location>
</feature>
<name>A0A158C1U9_9BURK</name>
<keyword evidence="1" id="KW-0472">Membrane</keyword>
<dbReference type="Gene3D" id="1.20.144.10">
    <property type="entry name" value="Phosphatidic acid phosphatase type 2/haloperoxidase"/>
    <property type="match status" value="1"/>
</dbReference>
<dbReference type="InterPro" id="IPR036938">
    <property type="entry name" value="PAP2/HPO_sf"/>
</dbReference>